<accession>S0KE13</accession>
<keyword evidence="14" id="KW-0326">Glycosidase</keyword>
<dbReference type="InterPro" id="IPR044298">
    <property type="entry name" value="MIG/MutY"/>
</dbReference>
<dbReference type="Gene3D" id="1.10.340.30">
    <property type="entry name" value="Hypothetical protein, domain 2"/>
    <property type="match status" value="1"/>
</dbReference>
<evidence type="ECO:0000256" key="2">
    <source>
        <dbReference type="ARBA" id="ARBA00001966"/>
    </source>
</evidence>
<dbReference type="Pfam" id="PF00633">
    <property type="entry name" value="HHH"/>
    <property type="match status" value="1"/>
</dbReference>
<comment type="catalytic activity">
    <reaction evidence="1">
        <text>Hydrolyzes free adenine bases from 7,8-dihydro-8-oxoguanine:adenine mismatched double-stranded DNA, leaving an apurinic site.</text>
        <dbReference type="EC" id="3.2.2.31"/>
    </reaction>
</comment>
<comment type="cofactor">
    <cofactor evidence="2">
        <name>[4Fe-4S] cluster</name>
        <dbReference type="ChEBI" id="CHEBI:49883"/>
    </cofactor>
</comment>
<dbReference type="Gene3D" id="1.10.1670.10">
    <property type="entry name" value="Helix-hairpin-Helix base-excision DNA repair enzymes (C-terminal)"/>
    <property type="match status" value="1"/>
</dbReference>
<evidence type="ECO:0000256" key="3">
    <source>
        <dbReference type="ARBA" id="ARBA00002933"/>
    </source>
</evidence>
<keyword evidence="8" id="KW-0479">Metal-binding</keyword>
<organism evidence="16 17">
    <name type="scientific">Enterococcus columbae DSM 7374 = ATCC 51263</name>
    <dbReference type="NCBI Taxonomy" id="1121865"/>
    <lineage>
        <taxon>Bacteria</taxon>
        <taxon>Bacillati</taxon>
        <taxon>Bacillota</taxon>
        <taxon>Bacilli</taxon>
        <taxon>Lactobacillales</taxon>
        <taxon>Enterococcaceae</taxon>
        <taxon>Enterococcus</taxon>
    </lineage>
</organism>
<sequence length="409" mass="47851">MTSNNWDKLTLAEIKQLQEVFVNWYMQNHRLLPWRLDRNPYRIWISEIMLQQTRVDTVIGYFERFMQRFPTIADLANADDDLLLKTWEGLGYYSRARNLKIAAQQIMQDFNGKFPDKPKDIAKLKGIGPYTAGAISSIAFGLAEPAIDGNVMRVVSRLFLIEDDIAKASSRKVFDQAVRKIIDTNYPGEFNQAFMDLGSSICLPTQTQCNRCPLADFCLAKQTNQQLAFPVKSKKMKPKHKYFIALAIQNNQGAFVFEKRDDERLLADMLHFPLIEVSETLYQQLNVYPNDQVNQQLTLFAEDKVAEEAAVYPLTQFSELSQRLTQLYNEYLENELSLTRQIIWQKRSLGEVKHIFTHLKWHTLLFYGRMVEETITQNQYLYTQNDLNRLPIPKIQHKWFEQLKKNDKL</sequence>
<evidence type="ECO:0000313" key="17">
    <source>
        <dbReference type="Proteomes" id="UP000014113"/>
    </source>
</evidence>
<dbReference type="InterPro" id="IPR023170">
    <property type="entry name" value="HhH_base_excis_C"/>
</dbReference>
<evidence type="ECO:0000256" key="7">
    <source>
        <dbReference type="ARBA" id="ARBA00022485"/>
    </source>
</evidence>
<keyword evidence="12" id="KW-0411">Iron-sulfur</keyword>
<dbReference type="EC" id="3.2.2.31" evidence="5"/>
<proteinExistence type="inferred from homology"/>
<dbReference type="Proteomes" id="UP000014113">
    <property type="component" value="Unassembled WGS sequence"/>
</dbReference>
<keyword evidence="11" id="KW-0408">Iron</keyword>
<dbReference type="GO" id="GO:0006284">
    <property type="term" value="P:base-excision repair"/>
    <property type="evidence" value="ECO:0007669"/>
    <property type="project" value="InterPro"/>
</dbReference>
<dbReference type="RefSeq" id="WP_016183052.1">
    <property type="nucleotide sequence ID" value="NZ_JXKI01000009.1"/>
</dbReference>
<comment type="caution">
    <text evidence="16">The sequence shown here is derived from an EMBL/GenBank/DDBJ whole genome shotgun (WGS) entry which is preliminary data.</text>
</comment>
<dbReference type="PANTHER" id="PTHR42944">
    <property type="entry name" value="ADENINE DNA GLYCOSYLASE"/>
    <property type="match status" value="1"/>
</dbReference>
<dbReference type="EMBL" id="ASWJ01000002">
    <property type="protein sequence ID" value="EOW87651.1"/>
    <property type="molecule type" value="Genomic_DNA"/>
</dbReference>
<dbReference type="CDD" id="cd00056">
    <property type="entry name" value="ENDO3c"/>
    <property type="match status" value="1"/>
</dbReference>
<dbReference type="PATRIC" id="fig|1121865.3.peg.877"/>
<comment type="function">
    <text evidence="3">Adenine glycosylase active on G-A mispairs. MutY also corrects error-prone DNA synthesis past GO lesions which are due to the oxidatively damaged form of guanine: 7,8-dihydro-8-oxoguanine (8-oxo-dGTP).</text>
</comment>
<protein>
    <recommendedName>
        <fullName evidence="6">Adenine DNA glycosylase</fullName>
        <ecNumber evidence="5">3.2.2.31</ecNumber>
    </recommendedName>
</protein>
<dbReference type="InterPro" id="IPR000445">
    <property type="entry name" value="HhH_motif"/>
</dbReference>
<evidence type="ECO:0000256" key="11">
    <source>
        <dbReference type="ARBA" id="ARBA00023004"/>
    </source>
</evidence>
<dbReference type="AlphaFoldDB" id="S0KE13"/>
<evidence type="ECO:0000259" key="15">
    <source>
        <dbReference type="SMART" id="SM00478"/>
    </source>
</evidence>
<dbReference type="SUPFAM" id="SSF55811">
    <property type="entry name" value="Nudix"/>
    <property type="match status" value="1"/>
</dbReference>
<dbReference type="GO" id="GO:0034039">
    <property type="term" value="F:8-oxo-7,8-dihydroguanine DNA N-glycosylase activity"/>
    <property type="evidence" value="ECO:0007669"/>
    <property type="project" value="TreeGrafter"/>
</dbReference>
<name>S0KE13_9ENTE</name>
<dbReference type="InterPro" id="IPR003265">
    <property type="entry name" value="HhH-GPD_domain"/>
</dbReference>
<feature type="domain" description="HhH-GPD" evidence="15">
    <location>
        <begin position="49"/>
        <end position="200"/>
    </location>
</feature>
<evidence type="ECO:0000256" key="6">
    <source>
        <dbReference type="ARBA" id="ARBA00022023"/>
    </source>
</evidence>
<dbReference type="GO" id="GO:0046872">
    <property type="term" value="F:metal ion binding"/>
    <property type="evidence" value="ECO:0007669"/>
    <property type="project" value="UniProtKB-KW"/>
</dbReference>
<dbReference type="InterPro" id="IPR005760">
    <property type="entry name" value="A/G_AdeGlyc_MutY"/>
</dbReference>
<evidence type="ECO:0000256" key="10">
    <source>
        <dbReference type="ARBA" id="ARBA00022801"/>
    </source>
</evidence>
<dbReference type="GO" id="GO:0051539">
    <property type="term" value="F:4 iron, 4 sulfur cluster binding"/>
    <property type="evidence" value="ECO:0007669"/>
    <property type="project" value="UniProtKB-KW"/>
</dbReference>
<reference evidence="16 17" key="1">
    <citation type="submission" date="2013-03" db="EMBL/GenBank/DDBJ databases">
        <title>The Genome Sequence of Enterococcus columbae ATCC_51263 (PacBio/Illumina hybrid assembly).</title>
        <authorList>
            <consortium name="The Broad Institute Genomics Platform"/>
            <consortium name="The Broad Institute Genome Sequencing Center for Infectious Disease"/>
            <person name="Earl A."/>
            <person name="Russ C."/>
            <person name="Gilmore M."/>
            <person name="Surin D."/>
            <person name="Walker B."/>
            <person name="Young S."/>
            <person name="Zeng Q."/>
            <person name="Gargeya S."/>
            <person name="Fitzgerald M."/>
            <person name="Haas B."/>
            <person name="Abouelleil A."/>
            <person name="Allen A.W."/>
            <person name="Alvarado L."/>
            <person name="Arachchi H.M."/>
            <person name="Berlin A.M."/>
            <person name="Chapman S.B."/>
            <person name="Gainer-Dewar J."/>
            <person name="Goldberg J."/>
            <person name="Griggs A."/>
            <person name="Gujja S."/>
            <person name="Hansen M."/>
            <person name="Howarth C."/>
            <person name="Imamovic A."/>
            <person name="Ireland A."/>
            <person name="Larimer J."/>
            <person name="McCowan C."/>
            <person name="Murphy C."/>
            <person name="Pearson M."/>
            <person name="Poon T.W."/>
            <person name="Priest M."/>
            <person name="Roberts A."/>
            <person name="Saif S."/>
            <person name="Shea T."/>
            <person name="Sisk P."/>
            <person name="Sykes S."/>
            <person name="Wortman J."/>
            <person name="Nusbaum C."/>
            <person name="Birren B."/>
        </authorList>
    </citation>
    <scope>NUCLEOTIDE SEQUENCE [LARGE SCALE GENOMIC DNA]</scope>
    <source>
        <strain evidence="16 17">ATCC 51263</strain>
    </source>
</reference>
<evidence type="ECO:0000256" key="12">
    <source>
        <dbReference type="ARBA" id="ARBA00023014"/>
    </source>
</evidence>
<evidence type="ECO:0000313" key="16">
    <source>
        <dbReference type="EMBL" id="EOW87651.1"/>
    </source>
</evidence>
<evidence type="ECO:0000256" key="1">
    <source>
        <dbReference type="ARBA" id="ARBA00000843"/>
    </source>
</evidence>
<evidence type="ECO:0000256" key="4">
    <source>
        <dbReference type="ARBA" id="ARBA00008343"/>
    </source>
</evidence>
<dbReference type="GO" id="GO:0006298">
    <property type="term" value="P:mismatch repair"/>
    <property type="evidence" value="ECO:0007669"/>
    <property type="project" value="TreeGrafter"/>
</dbReference>
<dbReference type="eggNOG" id="COG1194">
    <property type="taxonomic scope" value="Bacteria"/>
</dbReference>
<dbReference type="GO" id="GO:0000701">
    <property type="term" value="F:purine-specific mismatch base pair DNA N-glycosylase activity"/>
    <property type="evidence" value="ECO:0007669"/>
    <property type="project" value="UniProtKB-EC"/>
</dbReference>
<dbReference type="OrthoDB" id="9802365at2"/>
<dbReference type="SMART" id="SM00478">
    <property type="entry name" value="ENDO3c"/>
    <property type="match status" value="1"/>
</dbReference>
<keyword evidence="10" id="KW-0378">Hydrolase</keyword>
<dbReference type="InterPro" id="IPR011257">
    <property type="entry name" value="DNA_glycosylase"/>
</dbReference>
<keyword evidence="17" id="KW-1185">Reference proteome</keyword>
<keyword evidence="7" id="KW-0004">4Fe-4S</keyword>
<dbReference type="GO" id="GO:0035485">
    <property type="term" value="F:adenine/guanine mispair binding"/>
    <property type="evidence" value="ECO:0007669"/>
    <property type="project" value="TreeGrafter"/>
</dbReference>
<dbReference type="PANTHER" id="PTHR42944:SF1">
    <property type="entry name" value="ADENINE DNA GLYCOSYLASE"/>
    <property type="match status" value="1"/>
</dbReference>
<dbReference type="InterPro" id="IPR015797">
    <property type="entry name" value="NUDIX_hydrolase-like_dom_sf"/>
</dbReference>
<evidence type="ECO:0000256" key="9">
    <source>
        <dbReference type="ARBA" id="ARBA00022763"/>
    </source>
</evidence>
<gene>
    <name evidence="16" type="ORF">I568_00316</name>
</gene>
<evidence type="ECO:0000256" key="8">
    <source>
        <dbReference type="ARBA" id="ARBA00022723"/>
    </source>
</evidence>
<dbReference type="Pfam" id="PF00730">
    <property type="entry name" value="HhH-GPD"/>
    <property type="match status" value="1"/>
</dbReference>
<evidence type="ECO:0000256" key="5">
    <source>
        <dbReference type="ARBA" id="ARBA00012045"/>
    </source>
</evidence>
<dbReference type="NCBIfam" id="TIGR01084">
    <property type="entry name" value="mutY"/>
    <property type="match status" value="1"/>
</dbReference>
<evidence type="ECO:0000256" key="13">
    <source>
        <dbReference type="ARBA" id="ARBA00023204"/>
    </source>
</evidence>
<dbReference type="SUPFAM" id="SSF48150">
    <property type="entry name" value="DNA-glycosylase"/>
    <property type="match status" value="1"/>
</dbReference>
<keyword evidence="13" id="KW-0234">DNA repair</keyword>
<dbReference type="Gene3D" id="3.90.79.10">
    <property type="entry name" value="Nucleoside Triphosphate Pyrophosphohydrolase"/>
    <property type="match status" value="1"/>
</dbReference>
<keyword evidence="9" id="KW-0227">DNA damage</keyword>
<evidence type="ECO:0000256" key="14">
    <source>
        <dbReference type="ARBA" id="ARBA00023295"/>
    </source>
</evidence>
<comment type="similarity">
    <text evidence="4">Belongs to the Nth/MutY family.</text>
</comment>
<dbReference type="STRING" id="1121865.OMW_00890"/>
<dbReference type="GO" id="GO:0032357">
    <property type="term" value="F:oxidized purine DNA binding"/>
    <property type="evidence" value="ECO:0007669"/>
    <property type="project" value="TreeGrafter"/>
</dbReference>
<dbReference type="FunFam" id="1.10.340.30:FF:000002">
    <property type="entry name" value="Adenine DNA glycosylase"/>
    <property type="match status" value="1"/>
</dbReference>